<protein>
    <submittedName>
        <fullName evidence="3">DUF5723 family protein</fullName>
    </submittedName>
</protein>
<feature type="domain" description="DUF5723" evidence="2">
    <location>
        <begin position="58"/>
        <end position="399"/>
    </location>
</feature>
<sequence>MKKIIIVSCLLLSTVKLFGQQYTQYNTGTLYDSFENPSQRSFIPDSSRSAASNFFLPNFNANFIVTGNAQDAVLDRFFNGYYNTAALQVGKGKYSNIRSSTNNYWLMLKLFTSLDGNQEIGMSLSTRTEARGYVTDESIALFNGYSNFDKLAYSNVFNDNYLYQAYHQLSFSYREQVNKRLALGLKLSFLTGLTYGKVNINKSGVVFDPPNDAATLSMSGTVRMADSLKLFNFRNPGVAISIGAGHTNRAGYHFQYNLKDLGVIRWADNAKTADFENNGRLIQDISSAQREDNIINAIQGITSGTLSDQKYFYTKTNALAEVSVNKNYWLDYAKKFKLSPTLLASKALFYEDATLAAIVPVSYSNYSLTGTAAYNTLGLFNFGAQLMYKTPNAEIYLGTERLLQSVRGVLVATGNNTEHEQVQRSHYSHSGADIYLGVSFKFGNVIEHPMNASFIPDGEKGFLGKMWDKIFKGKDKNY</sequence>
<accession>A0ABW2YZD8</accession>
<evidence type="ECO:0000259" key="2">
    <source>
        <dbReference type="Pfam" id="PF18990"/>
    </source>
</evidence>
<reference evidence="4" key="1">
    <citation type="journal article" date="2019" name="Int. J. Syst. Evol. Microbiol.">
        <title>The Global Catalogue of Microorganisms (GCM) 10K type strain sequencing project: providing services to taxonomists for standard genome sequencing and annotation.</title>
        <authorList>
            <consortium name="The Broad Institute Genomics Platform"/>
            <consortium name="The Broad Institute Genome Sequencing Center for Infectious Disease"/>
            <person name="Wu L."/>
            <person name="Ma J."/>
        </authorList>
    </citation>
    <scope>NUCLEOTIDE SEQUENCE [LARGE SCALE GENOMIC DNA]</scope>
    <source>
        <strain evidence="4">CCUG 63418</strain>
    </source>
</reference>
<evidence type="ECO:0000313" key="3">
    <source>
        <dbReference type="EMBL" id="MFD0751431.1"/>
    </source>
</evidence>
<organism evidence="3 4">
    <name type="scientific">Mucilaginibacter calamicampi</name>
    <dbReference type="NCBI Taxonomy" id="1302352"/>
    <lineage>
        <taxon>Bacteria</taxon>
        <taxon>Pseudomonadati</taxon>
        <taxon>Bacteroidota</taxon>
        <taxon>Sphingobacteriia</taxon>
        <taxon>Sphingobacteriales</taxon>
        <taxon>Sphingobacteriaceae</taxon>
        <taxon>Mucilaginibacter</taxon>
    </lineage>
</organism>
<keyword evidence="4" id="KW-1185">Reference proteome</keyword>
<dbReference type="RefSeq" id="WP_377101607.1">
    <property type="nucleotide sequence ID" value="NZ_JBHTHU010000020.1"/>
</dbReference>
<gene>
    <name evidence="3" type="ORF">ACFQZS_14870</name>
</gene>
<comment type="caution">
    <text evidence="3">The sequence shown here is derived from an EMBL/GenBank/DDBJ whole genome shotgun (WGS) entry which is preliminary data.</text>
</comment>
<name>A0ABW2YZD8_9SPHI</name>
<evidence type="ECO:0000313" key="4">
    <source>
        <dbReference type="Proteomes" id="UP001596958"/>
    </source>
</evidence>
<feature type="chain" id="PRO_5045614925" evidence="1">
    <location>
        <begin position="20"/>
        <end position="478"/>
    </location>
</feature>
<dbReference type="EMBL" id="JBHTHU010000020">
    <property type="protein sequence ID" value="MFD0751431.1"/>
    <property type="molecule type" value="Genomic_DNA"/>
</dbReference>
<feature type="signal peptide" evidence="1">
    <location>
        <begin position="1"/>
        <end position="19"/>
    </location>
</feature>
<dbReference type="Proteomes" id="UP001596958">
    <property type="component" value="Unassembled WGS sequence"/>
</dbReference>
<evidence type="ECO:0000256" key="1">
    <source>
        <dbReference type="SAM" id="SignalP"/>
    </source>
</evidence>
<keyword evidence="1" id="KW-0732">Signal</keyword>
<proteinExistence type="predicted"/>
<dbReference type="Pfam" id="PF18990">
    <property type="entry name" value="DUF5723"/>
    <property type="match status" value="1"/>
</dbReference>
<dbReference type="InterPro" id="IPR043781">
    <property type="entry name" value="DUF5723"/>
</dbReference>